<dbReference type="EMBL" id="FOOT01000012">
    <property type="protein sequence ID" value="SFH33651.1"/>
    <property type="molecule type" value="Genomic_DNA"/>
</dbReference>
<dbReference type="AlphaFoldDB" id="A0A1I2Z985"/>
<protein>
    <submittedName>
        <fullName evidence="1">Uncharacterized protein</fullName>
    </submittedName>
</protein>
<proteinExistence type="predicted"/>
<sequence>MKGRDRELYTKQYPEVKKWLNQYILCQTIGYKPELPQKVYPGFLAEHIRQYYGPLEVNELGVCAVCARHLHQ</sequence>
<accession>A0A1I2Z985</accession>
<evidence type="ECO:0000313" key="2">
    <source>
        <dbReference type="Proteomes" id="UP000198724"/>
    </source>
</evidence>
<keyword evidence="2" id="KW-1185">Reference proteome</keyword>
<evidence type="ECO:0000313" key="1">
    <source>
        <dbReference type="EMBL" id="SFH33651.1"/>
    </source>
</evidence>
<dbReference type="STRING" id="1436961.SAMN05421739_11215"/>
<dbReference type="Proteomes" id="UP000198724">
    <property type="component" value="Unassembled WGS sequence"/>
</dbReference>
<reference evidence="2" key="1">
    <citation type="submission" date="2016-10" db="EMBL/GenBank/DDBJ databases">
        <authorList>
            <person name="Varghese N."/>
            <person name="Submissions S."/>
        </authorList>
    </citation>
    <scope>NUCLEOTIDE SEQUENCE [LARGE SCALE GENOMIC DNA]</scope>
    <source>
        <strain evidence="2">LP51</strain>
    </source>
</reference>
<organism evidence="1 2">
    <name type="scientific">Pontibacter chinhatensis</name>
    <dbReference type="NCBI Taxonomy" id="1436961"/>
    <lineage>
        <taxon>Bacteria</taxon>
        <taxon>Pseudomonadati</taxon>
        <taxon>Bacteroidota</taxon>
        <taxon>Cytophagia</taxon>
        <taxon>Cytophagales</taxon>
        <taxon>Hymenobacteraceae</taxon>
        <taxon>Pontibacter</taxon>
    </lineage>
</organism>
<gene>
    <name evidence="1" type="ORF">SAMN05421739_11215</name>
</gene>
<name>A0A1I2Z985_9BACT</name>